<protein>
    <recommendedName>
        <fullName evidence="2">PD-(D/E)XK nuclease-like domain-containing protein</fullName>
    </recommendedName>
</protein>
<dbReference type="InterPro" id="IPR046797">
    <property type="entry name" value="PDDEXK_12"/>
</dbReference>
<organism evidence="3 4">
    <name type="scientific">Fusarium duplospermum</name>
    <dbReference type="NCBI Taxonomy" id="1325734"/>
    <lineage>
        <taxon>Eukaryota</taxon>
        <taxon>Fungi</taxon>
        <taxon>Dikarya</taxon>
        <taxon>Ascomycota</taxon>
        <taxon>Pezizomycotina</taxon>
        <taxon>Sordariomycetes</taxon>
        <taxon>Hypocreomycetidae</taxon>
        <taxon>Hypocreales</taxon>
        <taxon>Nectriaceae</taxon>
        <taxon>Fusarium</taxon>
        <taxon>Fusarium solani species complex</taxon>
    </lineage>
</organism>
<dbReference type="OrthoDB" id="5244165at2759"/>
<gene>
    <name evidence="3" type="ORF">CEP54_016029</name>
</gene>
<keyword evidence="4" id="KW-1185">Reference proteome</keyword>
<accession>A0A428NIX9</accession>
<dbReference type="Proteomes" id="UP000288168">
    <property type="component" value="Unassembled WGS sequence"/>
</dbReference>
<dbReference type="AlphaFoldDB" id="A0A428NIX9"/>
<feature type="compositionally biased region" description="Basic and acidic residues" evidence="1">
    <location>
        <begin position="71"/>
        <end position="81"/>
    </location>
</feature>
<reference evidence="3 4" key="1">
    <citation type="submission" date="2017-06" db="EMBL/GenBank/DDBJ databases">
        <title>Comparative genomic analysis of Ambrosia Fusariam Clade fungi.</title>
        <authorList>
            <person name="Stajich J.E."/>
            <person name="Carrillo J."/>
            <person name="Kijimoto T."/>
            <person name="Eskalen A."/>
            <person name="O'Donnell K."/>
            <person name="Kasson M."/>
        </authorList>
    </citation>
    <scope>NUCLEOTIDE SEQUENCE [LARGE SCALE GENOMIC DNA]</scope>
    <source>
        <strain evidence="3 4">NRRL62584</strain>
    </source>
</reference>
<comment type="caution">
    <text evidence="3">The sequence shown here is derived from an EMBL/GenBank/DDBJ whole genome shotgun (WGS) entry which is preliminary data.</text>
</comment>
<proteinExistence type="predicted"/>
<name>A0A428NIX9_9HYPO</name>
<sequence length="470" mass="53041">MGCVRSIENWLNDIPDSSSVDITNLTTEIQHPVHSKCHQLRQQSWSRITPPSSNEDMSARQISPKRKRVGSRAEDEDHDVTPRSSRVPASGVLNDQQIPFRLVNIPNIPPSDSSHASQDPPPSPGTSDAPTSRRGRPKSPVKSNNNLQALDIPVDVLQLDMNGVDILPSNVHDLYRRLQDIDDKENFIPWEISQNIKSIIPDRIKDRWFFGQKDENNTQKLTAASRELEFLREIESDAKQCKLSDCSEASWNMWVHMPVLRHALAGYPAIRVEPSISAKIAPCFVPTTKGKATVVESKMIDFTLLLWLNKGSPRSTPHDPLPPEADGRLMARIANKVWSQERDVQFVNQSSYAPLQYAPIACNIETKTATSSNQGKLQLSVWTAAWFKRMTELLPHAKMPTIPLIHVVGHEWHISFASFHGSHIEVAEELSIGDTRTLLGLYQLVASLRRLGDWIETTYRKWAEDAFVER</sequence>
<feature type="region of interest" description="Disordered" evidence="1">
    <location>
        <begin position="33"/>
        <end position="147"/>
    </location>
</feature>
<feature type="compositionally biased region" description="Polar residues" evidence="1">
    <location>
        <begin position="40"/>
        <end position="56"/>
    </location>
</feature>
<evidence type="ECO:0000313" key="4">
    <source>
        <dbReference type="Proteomes" id="UP000288168"/>
    </source>
</evidence>
<dbReference type="EMBL" id="NKCI01000470">
    <property type="protein sequence ID" value="RSL40754.1"/>
    <property type="molecule type" value="Genomic_DNA"/>
</dbReference>
<evidence type="ECO:0000256" key="1">
    <source>
        <dbReference type="SAM" id="MobiDB-lite"/>
    </source>
</evidence>
<evidence type="ECO:0000313" key="3">
    <source>
        <dbReference type="EMBL" id="RSL40754.1"/>
    </source>
</evidence>
<dbReference type="Pfam" id="PF20516">
    <property type="entry name" value="PDDEXK_12"/>
    <property type="match status" value="1"/>
</dbReference>
<evidence type="ECO:0000259" key="2">
    <source>
        <dbReference type="Pfam" id="PF20516"/>
    </source>
</evidence>
<feature type="domain" description="PD-(D/E)XK nuclease-like" evidence="2">
    <location>
        <begin position="202"/>
        <end position="460"/>
    </location>
</feature>